<dbReference type="Proteomes" id="UP000095281">
    <property type="component" value="Unplaced"/>
</dbReference>
<proteinExistence type="predicted"/>
<accession>A0A1I8B8R6</accession>
<evidence type="ECO:0000256" key="1">
    <source>
        <dbReference type="SAM" id="Phobius"/>
    </source>
</evidence>
<name>A0A1I8B8R6_MELHA</name>
<keyword evidence="1" id="KW-1133">Transmembrane helix</keyword>
<dbReference type="WBParaSite" id="MhA1_Contig1573.frz3.gene1">
    <property type="protein sequence ID" value="MhA1_Contig1573.frz3.gene1"/>
    <property type="gene ID" value="MhA1_Contig1573.frz3.gene1"/>
</dbReference>
<keyword evidence="2" id="KW-1185">Reference proteome</keyword>
<feature type="transmembrane region" description="Helical" evidence="1">
    <location>
        <begin position="35"/>
        <end position="61"/>
    </location>
</feature>
<keyword evidence="1" id="KW-0472">Membrane</keyword>
<evidence type="ECO:0000313" key="3">
    <source>
        <dbReference type="WBParaSite" id="MhA1_Contig1573.frz3.gene1"/>
    </source>
</evidence>
<evidence type="ECO:0000313" key="2">
    <source>
        <dbReference type="Proteomes" id="UP000095281"/>
    </source>
</evidence>
<dbReference type="AlphaFoldDB" id="A0A1I8B8R6"/>
<protein>
    <submittedName>
        <fullName evidence="3">Uncharacterized protein</fullName>
    </submittedName>
</protein>
<keyword evidence="1" id="KW-0812">Transmembrane</keyword>
<reference evidence="3" key="1">
    <citation type="submission" date="2016-11" db="UniProtKB">
        <authorList>
            <consortium name="WormBaseParasite"/>
        </authorList>
    </citation>
    <scope>IDENTIFICATION</scope>
</reference>
<sequence>MNNNVEVINYEFVNLSSILIDLQRQINDTKKKHQFLCSLIGAGLVVVLVLIVLGICFPFIRAVLIEILILIVIFGIGGFIGGNIGGFLGEIRNKKELNRNLCRLLDMQILLDSSVFEAIKGFFC</sequence>
<feature type="transmembrane region" description="Helical" evidence="1">
    <location>
        <begin position="67"/>
        <end position="89"/>
    </location>
</feature>
<organism evidence="2 3">
    <name type="scientific">Meloidogyne hapla</name>
    <name type="common">Root-knot nematode worm</name>
    <dbReference type="NCBI Taxonomy" id="6305"/>
    <lineage>
        <taxon>Eukaryota</taxon>
        <taxon>Metazoa</taxon>
        <taxon>Ecdysozoa</taxon>
        <taxon>Nematoda</taxon>
        <taxon>Chromadorea</taxon>
        <taxon>Rhabditida</taxon>
        <taxon>Tylenchina</taxon>
        <taxon>Tylenchomorpha</taxon>
        <taxon>Tylenchoidea</taxon>
        <taxon>Meloidogynidae</taxon>
        <taxon>Meloidogyninae</taxon>
        <taxon>Meloidogyne</taxon>
    </lineage>
</organism>